<dbReference type="RefSeq" id="WP_129391307.1">
    <property type="nucleotide sequence ID" value="NZ_CP035494.1"/>
</dbReference>
<dbReference type="OrthoDB" id="60242at33882"/>
<evidence type="ECO:0000313" key="2">
    <source>
        <dbReference type="Proteomes" id="UP000293995"/>
    </source>
</evidence>
<organism evidence="1 2">
    <name type="scientific">Microbacterium protaetiae</name>
    <dbReference type="NCBI Taxonomy" id="2509458"/>
    <lineage>
        <taxon>Bacteria</taxon>
        <taxon>Bacillati</taxon>
        <taxon>Actinomycetota</taxon>
        <taxon>Actinomycetes</taxon>
        <taxon>Micrococcales</taxon>
        <taxon>Microbacteriaceae</taxon>
        <taxon>Microbacterium</taxon>
    </lineage>
</organism>
<reference evidence="1 2" key="1">
    <citation type="submission" date="2019-01" db="EMBL/GenBank/DDBJ databases">
        <title>Genome sequencing of strain DFW100M-13.</title>
        <authorList>
            <person name="Heo J."/>
            <person name="Kim S.-J."/>
            <person name="Kim J.-S."/>
            <person name="Hong S.-B."/>
            <person name="Kwon S.-W."/>
        </authorList>
    </citation>
    <scope>NUCLEOTIDE SEQUENCE [LARGE SCALE GENOMIC DNA]</scope>
    <source>
        <strain evidence="1 2">DFW100M-13</strain>
    </source>
</reference>
<sequence length="290" mass="31892">MRQIPVRFYSLHIHSGGEAVDYQLFFHAMQQSIRSEVAVATDYTVVLDEARLTDATTIELVFFGGDQNGQTIYYDRSEGAPIVEAASPTRWSAKPTRAVISANDSGRIVALESGRGGVTPLLLERFFERVPLVGFSDRRVEITPLASKSFLTEIDAFVRIRVAAVEVARPNYDWADHANRLYELADESNAATSTAEVKAARGESLDKAAGLVAVIRDVAESPNPSIRNARVTGRKPGDTAEQTVTLSKHQERSLVALDQTMPLDAQTSGLLDAFRNLIARVRNRHVSDHD</sequence>
<keyword evidence="2" id="KW-1185">Reference proteome</keyword>
<dbReference type="Pfam" id="PF15931">
    <property type="entry name" value="DUF4747"/>
    <property type="match status" value="1"/>
</dbReference>
<protein>
    <recommendedName>
        <fullName evidence="3">DUF4747 family protein</fullName>
    </recommendedName>
</protein>
<dbReference type="AlphaFoldDB" id="A0A4P6EF57"/>
<evidence type="ECO:0000313" key="1">
    <source>
        <dbReference type="EMBL" id="QAY60915.1"/>
    </source>
</evidence>
<name>A0A4P6EF57_9MICO</name>
<proteinExistence type="predicted"/>
<evidence type="ECO:0008006" key="3">
    <source>
        <dbReference type="Google" id="ProtNLM"/>
    </source>
</evidence>
<accession>A0A4P6EF57</accession>
<dbReference type="Proteomes" id="UP000293995">
    <property type="component" value="Chromosome"/>
</dbReference>
<dbReference type="EMBL" id="CP035494">
    <property type="protein sequence ID" value="QAY60915.1"/>
    <property type="molecule type" value="Genomic_DNA"/>
</dbReference>
<dbReference type="KEGG" id="mprt:ET475_13570"/>
<dbReference type="InterPro" id="IPR031832">
    <property type="entry name" value="DUF4747"/>
</dbReference>
<gene>
    <name evidence="1" type="ORF">ET475_13570</name>
</gene>